<organism evidence="1 2">
    <name type="scientific">Meloidogyne javanica</name>
    <name type="common">Root-knot nematode worm</name>
    <dbReference type="NCBI Taxonomy" id="6303"/>
    <lineage>
        <taxon>Eukaryota</taxon>
        <taxon>Metazoa</taxon>
        <taxon>Ecdysozoa</taxon>
        <taxon>Nematoda</taxon>
        <taxon>Chromadorea</taxon>
        <taxon>Rhabditida</taxon>
        <taxon>Tylenchina</taxon>
        <taxon>Tylenchomorpha</taxon>
        <taxon>Tylenchoidea</taxon>
        <taxon>Meloidogynidae</taxon>
        <taxon>Meloidogyninae</taxon>
        <taxon>Meloidogyne</taxon>
        <taxon>Meloidogyne incognita group</taxon>
    </lineage>
</organism>
<reference evidence="2" key="1">
    <citation type="submission" date="2022-11" db="UniProtKB">
        <authorList>
            <consortium name="WormBaseParasite"/>
        </authorList>
    </citation>
    <scope>IDENTIFICATION</scope>
</reference>
<sequence length="149" mass="17308">MAITLMYAKIGINLMSDHSMKVFTSFAINVSLPSSELKEKLVIFAERPFRAQHLYYRGGARKSEVDGLIKNVKILIAQFEKFDVNHIKTKLESYKEDGKLNYAFLSRFGYLILYDEEHEDTIFGRTFKFAHKADKNGLCDVETDYIDEY</sequence>
<accession>A0A915N4J8</accession>
<evidence type="ECO:0000313" key="1">
    <source>
        <dbReference type="Proteomes" id="UP000887561"/>
    </source>
</evidence>
<keyword evidence="1" id="KW-1185">Reference proteome</keyword>
<evidence type="ECO:0000313" key="2">
    <source>
        <dbReference type="WBParaSite" id="scaffold8039_cov210.g12673"/>
    </source>
</evidence>
<dbReference type="Proteomes" id="UP000887561">
    <property type="component" value="Unplaced"/>
</dbReference>
<protein>
    <submittedName>
        <fullName evidence="2">Uncharacterized protein</fullName>
    </submittedName>
</protein>
<dbReference type="WBParaSite" id="scaffold8039_cov210.g12673">
    <property type="protein sequence ID" value="scaffold8039_cov210.g12673"/>
    <property type="gene ID" value="scaffold8039_cov210.g12673"/>
</dbReference>
<dbReference type="AlphaFoldDB" id="A0A915N4J8"/>
<proteinExistence type="predicted"/>
<name>A0A915N4J8_MELJA</name>